<name>A0A8J4XE96_CLAMG</name>
<evidence type="ECO:0000313" key="1">
    <source>
        <dbReference type="EMBL" id="KAF5901365.1"/>
    </source>
</evidence>
<keyword evidence="2" id="KW-1185">Reference proteome</keyword>
<reference evidence="1" key="1">
    <citation type="submission" date="2020-07" db="EMBL/GenBank/DDBJ databases">
        <title>Clarias magur genome sequencing, assembly and annotation.</title>
        <authorList>
            <person name="Kushwaha B."/>
            <person name="Kumar R."/>
            <person name="Das P."/>
            <person name="Joshi C.G."/>
            <person name="Kumar D."/>
            <person name="Nagpure N.S."/>
            <person name="Pandey M."/>
            <person name="Agarwal S."/>
            <person name="Srivastava S."/>
            <person name="Singh M."/>
            <person name="Sahoo L."/>
            <person name="Jayasankar P."/>
            <person name="Meher P.K."/>
            <person name="Koringa P.G."/>
            <person name="Iquebal M.A."/>
            <person name="Das S.P."/>
            <person name="Bit A."/>
            <person name="Patnaik S."/>
            <person name="Patel N."/>
            <person name="Shah T.M."/>
            <person name="Hinsu A."/>
            <person name="Jena J.K."/>
        </authorList>
    </citation>
    <scope>NUCLEOTIDE SEQUENCE</scope>
    <source>
        <strain evidence="1">CIFAMagur01</strain>
        <tissue evidence="1">Testis</tissue>
    </source>
</reference>
<dbReference type="AlphaFoldDB" id="A0A8J4XE96"/>
<accession>A0A8J4XE96</accession>
<evidence type="ECO:0000313" key="2">
    <source>
        <dbReference type="Proteomes" id="UP000727407"/>
    </source>
</evidence>
<gene>
    <name evidence="1" type="ORF">DAT39_008928</name>
</gene>
<proteinExistence type="predicted"/>
<protein>
    <submittedName>
        <fullName evidence="1">Uncharacterized protein</fullName>
    </submittedName>
</protein>
<organism evidence="1 2">
    <name type="scientific">Clarias magur</name>
    <name type="common">Asian catfish</name>
    <name type="synonym">Macropteronotus magur</name>
    <dbReference type="NCBI Taxonomy" id="1594786"/>
    <lineage>
        <taxon>Eukaryota</taxon>
        <taxon>Metazoa</taxon>
        <taxon>Chordata</taxon>
        <taxon>Craniata</taxon>
        <taxon>Vertebrata</taxon>
        <taxon>Euteleostomi</taxon>
        <taxon>Actinopterygii</taxon>
        <taxon>Neopterygii</taxon>
        <taxon>Teleostei</taxon>
        <taxon>Ostariophysi</taxon>
        <taxon>Siluriformes</taxon>
        <taxon>Clariidae</taxon>
        <taxon>Clarias</taxon>
    </lineage>
</organism>
<sequence length="59" mass="6651">MDDGETERSSKRKKIVEMINRDSITPDVICSSFKLCHKHKSQLSQKGLSVQIFMILGGV</sequence>
<dbReference type="EMBL" id="QNUK01000115">
    <property type="protein sequence ID" value="KAF5901365.1"/>
    <property type="molecule type" value="Genomic_DNA"/>
</dbReference>
<comment type="caution">
    <text evidence="1">The sequence shown here is derived from an EMBL/GenBank/DDBJ whole genome shotgun (WGS) entry which is preliminary data.</text>
</comment>
<dbReference type="Proteomes" id="UP000727407">
    <property type="component" value="Unassembled WGS sequence"/>
</dbReference>